<dbReference type="AlphaFoldDB" id="A0A2T8HYZ4"/>
<dbReference type="InterPro" id="IPR006008">
    <property type="entry name" value="YciB"/>
</dbReference>
<evidence type="ECO:0000256" key="1">
    <source>
        <dbReference type="ARBA" id="ARBA00022475"/>
    </source>
</evidence>
<reference evidence="7 8" key="1">
    <citation type="submission" date="2018-04" db="EMBL/GenBank/DDBJ databases">
        <title>Pararhodobacter oceanense sp. nov., isolated from marine intertidal sediment.</title>
        <authorList>
            <person name="Wang X.-L."/>
            <person name="Du Z.-J."/>
        </authorList>
    </citation>
    <scope>NUCLEOTIDE SEQUENCE [LARGE SCALE GENOMIC DNA]</scope>
    <source>
        <strain evidence="7 8">AM505</strain>
    </source>
</reference>
<keyword evidence="5" id="KW-0997">Cell inner membrane</keyword>
<organism evidence="7 8">
    <name type="scientific">Pararhodobacter oceanensis</name>
    <dbReference type="NCBI Taxonomy" id="2172121"/>
    <lineage>
        <taxon>Bacteria</taxon>
        <taxon>Pseudomonadati</taxon>
        <taxon>Pseudomonadota</taxon>
        <taxon>Alphaproteobacteria</taxon>
        <taxon>Rhodobacterales</taxon>
        <taxon>Paracoccaceae</taxon>
        <taxon>Pararhodobacter</taxon>
    </lineage>
</organism>
<feature type="transmembrane region" description="Helical" evidence="5">
    <location>
        <begin position="208"/>
        <end position="230"/>
    </location>
</feature>
<evidence type="ECO:0000256" key="6">
    <source>
        <dbReference type="SAM" id="MobiDB-lite"/>
    </source>
</evidence>
<comment type="function">
    <text evidence="5">Plays a role in cell envelope biogenesis, maintenance of cell envelope integrity and membrane homeostasis.</text>
</comment>
<dbReference type="PANTHER" id="PTHR36917">
    <property type="entry name" value="INTRACELLULAR SEPTATION PROTEIN A-RELATED"/>
    <property type="match status" value="1"/>
</dbReference>
<evidence type="ECO:0000256" key="2">
    <source>
        <dbReference type="ARBA" id="ARBA00022692"/>
    </source>
</evidence>
<protein>
    <recommendedName>
        <fullName evidence="5">Inner membrane-spanning protein YciB</fullName>
    </recommendedName>
</protein>
<dbReference type="GO" id="GO:0005886">
    <property type="term" value="C:plasma membrane"/>
    <property type="evidence" value="ECO:0007669"/>
    <property type="project" value="UniProtKB-SubCell"/>
</dbReference>
<feature type="compositionally biased region" description="Basic and acidic residues" evidence="6">
    <location>
        <begin position="1"/>
        <end position="11"/>
    </location>
</feature>
<sequence length="238" mass="26679">MTDPDKSRAPDVEPISPVEPATAAGAEPQDAAQPTSQPSPQPATQPSPLVKQLLEFGPLLVFLAAYLWLRDASVTVAGRDYGGFVVAIVLFVPLQIASALVLRKLTGRLSRMQLVTLAMVVVLGLATVLFNDERVFKMKSTFIFGLFGILLFIGLWRGQSWLAFVLDQALPISHEGWMVLTRRMAWFFLVFAAMNEVVWRNFSTDIYVLWDTFGQMGVMFVFLMGNYRLIDRYWTGPR</sequence>
<evidence type="ECO:0000256" key="4">
    <source>
        <dbReference type="ARBA" id="ARBA00023136"/>
    </source>
</evidence>
<feature type="transmembrane region" description="Helical" evidence="5">
    <location>
        <begin position="81"/>
        <end position="102"/>
    </location>
</feature>
<evidence type="ECO:0000313" key="7">
    <source>
        <dbReference type="EMBL" id="PVH30619.1"/>
    </source>
</evidence>
<feature type="transmembrane region" description="Helical" evidence="5">
    <location>
        <begin position="53"/>
        <end position="69"/>
    </location>
</feature>
<feature type="transmembrane region" description="Helical" evidence="5">
    <location>
        <begin position="184"/>
        <end position="202"/>
    </location>
</feature>
<keyword evidence="3 5" id="KW-1133">Transmembrane helix</keyword>
<dbReference type="EMBL" id="QDKM01000001">
    <property type="protein sequence ID" value="PVH30619.1"/>
    <property type="molecule type" value="Genomic_DNA"/>
</dbReference>
<dbReference type="HAMAP" id="MF_00189">
    <property type="entry name" value="YciB"/>
    <property type="match status" value="1"/>
</dbReference>
<feature type="region of interest" description="Disordered" evidence="6">
    <location>
        <begin position="1"/>
        <end position="46"/>
    </location>
</feature>
<feature type="transmembrane region" description="Helical" evidence="5">
    <location>
        <begin position="142"/>
        <end position="164"/>
    </location>
</feature>
<dbReference type="OrthoDB" id="9788219at2"/>
<comment type="caution">
    <text evidence="7">The sequence shown here is derived from an EMBL/GenBank/DDBJ whole genome shotgun (WGS) entry which is preliminary data.</text>
</comment>
<feature type="transmembrane region" description="Helical" evidence="5">
    <location>
        <begin position="114"/>
        <end position="130"/>
    </location>
</feature>
<comment type="similarity">
    <text evidence="5">Belongs to the YciB family.</text>
</comment>
<comment type="subcellular location">
    <subcellularLocation>
        <location evidence="5">Cell inner membrane</location>
        <topology evidence="5">Multi-pass membrane protein</topology>
    </subcellularLocation>
</comment>
<dbReference type="PANTHER" id="PTHR36917:SF1">
    <property type="entry name" value="INNER MEMBRANE-SPANNING PROTEIN YCIB"/>
    <property type="match status" value="1"/>
</dbReference>
<dbReference type="Pfam" id="PF04279">
    <property type="entry name" value="IspA"/>
    <property type="match status" value="1"/>
</dbReference>
<evidence type="ECO:0000256" key="5">
    <source>
        <dbReference type="HAMAP-Rule" id="MF_00189"/>
    </source>
</evidence>
<keyword evidence="4 5" id="KW-0472">Membrane</keyword>
<keyword evidence="8" id="KW-1185">Reference proteome</keyword>
<dbReference type="Proteomes" id="UP000245911">
    <property type="component" value="Unassembled WGS sequence"/>
</dbReference>
<accession>A0A2T8HYZ4</accession>
<keyword evidence="2 5" id="KW-0812">Transmembrane</keyword>
<evidence type="ECO:0000313" key="8">
    <source>
        <dbReference type="Proteomes" id="UP000245911"/>
    </source>
</evidence>
<keyword evidence="1 5" id="KW-1003">Cell membrane</keyword>
<gene>
    <name evidence="5" type="primary">yciB</name>
    <name evidence="7" type="ORF">DDE20_03615</name>
</gene>
<proteinExistence type="inferred from homology"/>
<name>A0A2T8HYZ4_9RHOB</name>
<dbReference type="RefSeq" id="WP_116557040.1">
    <property type="nucleotide sequence ID" value="NZ_QDKM01000001.1"/>
</dbReference>
<evidence type="ECO:0000256" key="3">
    <source>
        <dbReference type="ARBA" id="ARBA00022989"/>
    </source>
</evidence>